<proteinExistence type="predicted"/>
<dbReference type="Proteomes" id="UP001548189">
    <property type="component" value="Unassembled WGS sequence"/>
</dbReference>
<comment type="caution">
    <text evidence="1">The sequence shown here is derived from an EMBL/GenBank/DDBJ whole genome shotgun (WGS) entry which is preliminary data.</text>
</comment>
<name>A0ABV2BVP8_9GAMM</name>
<reference evidence="1 2" key="1">
    <citation type="submission" date="2024-06" db="EMBL/GenBank/DDBJ databases">
        <authorList>
            <person name="Li F."/>
        </authorList>
    </citation>
    <scope>NUCLEOTIDE SEQUENCE [LARGE SCALE GENOMIC DNA]</scope>
    <source>
        <strain evidence="1 2">GXAS 311</strain>
    </source>
</reference>
<dbReference type="Pfam" id="PF11197">
    <property type="entry name" value="DUF2835"/>
    <property type="match status" value="1"/>
</dbReference>
<dbReference type="InterPro" id="IPR021363">
    <property type="entry name" value="DUF2835"/>
</dbReference>
<evidence type="ECO:0000313" key="1">
    <source>
        <dbReference type="EMBL" id="MET1255985.1"/>
    </source>
</evidence>
<organism evidence="1 2">
    <name type="scientific">Aliikangiella maris</name>
    <dbReference type="NCBI Taxonomy" id="3162458"/>
    <lineage>
        <taxon>Bacteria</taxon>
        <taxon>Pseudomonadati</taxon>
        <taxon>Pseudomonadota</taxon>
        <taxon>Gammaproteobacteria</taxon>
        <taxon>Oceanospirillales</taxon>
        <taxon>Pleioneaceae</taxon>
        <taxon>Aliikangiella</taxon>
    </lineage>
</organism>
<gene>
    <name evidence="1" type="ORF">ABVT43_12665</name>
</gene>
<protein>
    <submittedName>
        <fullName evidence="1">DUF2835 family protein</fullName>
    </submittedName>
</protein>
<keyword evidence="2" id="KW-1185">Reference proteome</keyword>
<evidence type="ECO:0000313" key="2">
    <source>
        <dbReference type="Proteomes" id="UP001548189"/>
    </source>
</evidence>
<accession>A0ABV2BVP8</accession>
<sequence length="78" mass="8940">MGQDDLVKSVDFYLNISSDAYLDYYRGQVKWVHVTSLCGKKVQFPANLLVNHITRDGVIGKYRLRYFASGKAIELIKL</sequence>
<dbReference type="EMBL" id="JBEVCJ010000015">
    <property type="protein sequence ID" value="MET1255985.1"/>
    <property type="molecule type" value="Genomic_DNA"/>
</dbReference>